<name>A0A831W7F3_9GAMM</name>
<dbReference type="InterPro" id="IPR002938">
    <property type="entry name" value="FAD-bd"/>
</dbReference>
<keyword evidence="6" id="KW-0560">Oxidoreductase</keyword>
<dbReference type="PROSITE" id="PS01304">
    <property type="entry name" value="UBIH"/>
    <property type="match status" value="1"/>
</dbReference>
<dbReference type="PANTHER" id="PTHR43876">
    <property type="entry name" value="UBIQUINONE BIOSYNTHESIS MONOOXYGENASE COQ6, MITOCHONDRIAL"/>
    <property type="match status" value="1"/>
</dbReference>
<evidence type="ECO:0000256" key="8">
    <source>
        <dbReference type="ARBA" id="ARBA00065734"/>
    </source>
</evidence>
<evidence type="ECO:0000256" key="6">
    <source>
        <dbReference type="ARBA" id="ARBA00023002"/>
    </source>
</evidence>
<evidence type="ECO:0000256" key="5">
    <source>
        <dbReference type="ARBA" id="ARBA00022827"/>
    </source>
</evidence>
<dbReference type="NCBIfam" id="TIGR01988">
    <property type="entry name" value="Ubi-OHases"/>
    <property type="match status" value="1"/>
</dbReference>
<dbReference type="Pfam" id="PF01494">
    <property type="entry name" value="FAD_binding_3"/>
    <property type="match status" value="1"/>
</dbReference>
<dbReference type="InterPro" id="IPR036188">
    <property type="entry name" value="FAD/NAD-bd_sf"/>
</dbReference>
<proteinExistence type="inferred from homology"/>
<comment type="caution">
    <text evidence="10">The sequence shown here is derived from an EMBL/GenBank/DDBJ whole genome shotgun (WGS) entry which is preliminary data.</text>
</comment>
<dbReference type="PANTHER" id="PTHR43876:SF7">
    <property type="entry name" value="UBIQUINONE BIOSYNTHESIS MONOOXYGENASE COQ6, MITOCHONDRIAL"/>
    <property type="match status" value="1"/>
</dbReference>
<dbReference type="FunFam" id="3.50.50.60:FF:000021">
    <property type="entry name" value="Ubiquinone biosynthesis monooxygenase COQ6"/>
    <property type="match status" value="1"/>
</dbReference>
<dbReference type="Gene3D" id="3.50.50.60">
    <property type="entry name" value="FAD/NAD(P)-binding domain"/>
    <property type="match status" value="2"/>
</dbReference>
<gene>
    <name evidence="10" type="ORF">ENI96_08495</name>
</gene>
<accession>A0A831W7F3</accession>
<evidence type="ECO:0000256" key="7">
    <source>
        <dbReference type="ARBA" id="ARBA00023033"/>
    </source>
</evidence>
<dbReference type="Proteomes" id="UP000886251">
    <property type="component" value="Unassembled WGS sequence"/>
</dbReference>
<dbReference type="InterPro" id="IPR010971">
    <property type="entry name" value="UbiH/COQ6"/>
</dbReference>
<evidence type="ECO:0000256" key="2">
    <source>
        <dbReference type="ARBA" id="ARBA00004749"/>
    </source>
</evidence>
<comment type="subunit">
    <text evidence="8">Component of the Ubi complex metabolon, which regroups five ubiquinone biosynthesis proteins (UbiE, UbiF, UbiG, UbiH and UbiI) and two accessory factors (UbiK and the lipid-binding protein UbiJ).</text>
</comment>
<dbReference type="InterPro" id="IPR051205">
    <property type="entry name" value="UbiH/COQ6_monooxygenase"/>
</dbReference>
<evidence type="ECO:0000313" key="10">
    <source>
        <dbReference type="EMBL" id="HEB96456.1"/>
    </source>
</evidence>
<protein>
    <submittedName>
        <fullName evidence="10">FAD-dependent oxidoreductase</fullName>
    </submittedName>
</protein>
<evidence type="ECO:0000256" key="4">
    <source>
        <dbReference type="ARBA" id="ARBA00022630"/>
    </source>
</evidence>
<evidence type="ECO:0000259" key="9">
    <source>
        <dbReference type="Pfam" id="PF01494"/>
    </source>
</evidence>
<keyword evidence="4" id="KW-0285">Flavoprotein</keyword>
<dbReference type="PRINTS" id="PR00420">
    <property type="entry name" value="RNGMNOXGNASE"/>
</dbReference>
<dbReference type="InterPro" id="IPR018168">
    <property type="entry name" value="Ubi_Hdrlase_CS"/>
</dbReference>
<dbReference type="GO" id="GO:0004497">
    <property type="term" value="F:monooxygenase activity"/>
    <property type="evidence" value="ECO:0007669"/>
    <property type="project" value="UniProtKB-KW"/>
</dbReference>
<evidence type="ECO:0000256" key="3">
    <source>
        <dbReference type="ARBA" id="ARBA00005349"/>
    </source>
</evidence>
<comment type="similarity">
    <text evidence="3">Belongs to the UbiH/COQ6 family.</text>
</comment>
<dbReference type="SUPFAM" id="SSF51905">
    <property type="entry name" value="FAD/NAD(P)-binding domain"/>
    <property type="match status" value="1"/>
</dbReference>
<reference evidence="10" key="1">
    <citation type="journal article" date="2020" name="mSystems">
        <title>Genome- and Community-Level Interaction Insights into Carbon Utilization and Element Cycling Functions of Hydrothermarchaeota in Hydrothermal Sediment.</title>
        <authorList>
            <person name="Zhou Z."/>
            <person name="Liu Y."/>
            <person name="Xu W."/>
            <person name="Pan J."/>
            <person name="Luo Z.H."/>
            <person name="Li M."/>
        </authorList>
    </citation>
    <scope>NUCLEOTIDE SEQUENCE [LARGE SCALE GENOMIC DNA]</scope>
    <source>
        <strain evidence="10">HyVt-443</strain>
    </source>
</reference>
<dbReference type="AlphaFoldDB" id="A0A831W7F3"/>
<dbReference type="GO" id="GO:0006744">
    <property type="term" value="P:ubiquinone biosynthetic process"/>
    <property type="evidence" value="ECO:0007669"/>
    <property type="project" value="UniProtKB-UniPathway"/>
</dbReference>
<dbReference type="GO" id="GO:0071949">
    <property type="term" value="F:FAD binding"/>
    <property type="evidence" value="ECO:0007669"/>
    <property type="project" value="InterPro"/>
</dbReference>
<sequence length="411" mass="44891">MTEPNPSITCQVAVVGGGMVGAALAAGLARRGFRVALVERRAPQREWPADEVDLRVSALTRASQRLLQNLDAWPRMVARRVSPYRAMEVWDATGSGRIRFDAADIGEPDLGHIVENRVTRLALWEQIEADGEVEFLCPDAVSALRPGDAHPVLELESGARVDAELVVGAEGADSPLRRMAGIESSGWAYDQHAIVATIWPERHHGETARQRFMPTGPLALLPIDDGRCSIVWSTSPEQAERLMALDDDGFCAALTGASERVLGRIRRVGPRAVFPLRLRNADRYVKPGLALVGDAAHGIHPLAGQGVNLGFLDAAELIDVLTAARQAGRPLGSLNTLRRYERARRSADMEMLALMDLFKRLFSNELPPLRLLRNLGLRLADASGPFKGLLVRRAMGLTGELPSLVRYRPAR</sequence>
<keyword evidence="7" id="KW-0503">Monooxygenase</keyword>
<evidence type="ECO:0000256" key="1">
    <source>
        <dbReference type="ARBA" id="ARBA00001974"/>
    </source>
</evidence>
<dbReference type="GO" id="GO:0016705">
    <property type="term" value="F:oxidoreductase activity, acting on paired donors, with incorporation or reduction of molecular oxygen"/>
    <property type="evidence" value="ECO:0007669"/>
    <property type="project" value="InterPro"/>
</dbReference>
<comment type="pathway">
    <text evidence="2">Cofactor biosynthesis; ubiquinone biosynthesis.</text>
</comment>
<comment type="cofactor">
    <cofactor evidence="1">
        <name>FAD</name>
        <dbReference type="ChEBI" id="CHEBI:57692"/>
    </cofactor>
</comment>
<feature type="domain" description="FAD-binding" evidence="9">
    <location>
        <begin position="10"/>
        <end position="347"/>
    </location>
</feature>
<dbReference type="EMBL" id="DRKP01000096">
    <property type="protein sequence ID" value="HEB96456.1"/>
    <property type="molecule type" value="Genomic_DNA"/>
</dbReference>
<dbReference type="GO" id="GO:0110142">
    <property type="term" value="C:ubiquinone biosynthesis complex"/>
    <property type="evidence" value="ECO:0007669"/>
    <property type="project" value="UniProtKB-ARBA"/>
</dbReference>
<dbReference type="UniPathway" id="UPA00232"/>
<organism evidence="10">
    <name type="scientific">Sedimenticola thiotaurini</name>
    <dbReference type="NCBI Taxonomy" id="1543721"/>
    <lineage>
        <taxon>Bacteria</taxon>
        <taxon>Pseudomonadati</taxon>
        <taxon>Pseudomonadota</taxon>
        <taxon>Gammaproteobacteria</taxon>
        <taxon>Chromatiales</taxon>
        <taxon>Sedimenticolaceae</taxon>
        <taxon>Sedimenticola</taxon>
    </lineage>
</organism>
<keyword evidence="5" id="KW-0274">FAD</keyword>